<dbReference type="InterPro" id="IPR012913">
    <property type="entry name" value="OS9-like_dom"/>
</dbReference>
<proteinExistence type="inferred from homology"/>
<dbReference type="GO" id="GO:0005789">
    <property type="term" value="C:endoplasmic reticulum membrane"/>
    <property type="evidence" value="ECO:0007669"/>
    <property type="project" value="UniProtKB-SubCell"/>
</dbReference>
<evidence type="ECO:0000256" key="9">
    <source>
        <dbReference type="SAM" id="SignalP"/>
    </source>
</evidence>
<evidence type="ECO:0000256" key="7">
    <source>
        <dbReference type="ARBA" id="ARBA00023157"/>
    </source>
</evidence>
<keyword evidence="12" id="KW-1185">Reference proteome</keyword>
<feature type="region of interest" description="Disordered" evidence="8">
    <location>
        <begin position="66"/>
        <end position="103"/>
    </location>
</feature>
<dbReference type="InterPro" id="IPR045149">
    <property type="entry name" value="OS-9-like"/>
</dbReference>
<dbReference type="OrthoDB" id="448954at2759"/>
<feature type="compositionally biased region" description="Basic and acidic residues" evidence="8">
    <location>
        <begin position="348"/>
        <end position="362"/>
    </location>
</feature>
<evidence type="ECO:0000259" key="10">
    <source>
        <dbReference type="PROSITE" id="PS51914"/>
    </source>
</evidence>
<comment type="similarity">
    <text evidence="2">Belongs to the OS-9 family.</text>
</comment>
<dbReference type="AlphaFoldDB" id="A0A0D2Q6Y9"/>
<feature type="chain" id="PRO_5002249527" description="Protein OS-9 homolog" evidence="9">
    <location>
        <begin position="17"/>
        <end position="456"/>
    </location>
</feature>
<keyword evidence="5" id="KW-0430">Lectin</keyword>
<feature type="region of interest" description="Disordered" evidence="8">
    <location>
        <begin position="337"/>
        <end position="362"/>
    </location>
</feature>
<comment type="subcellular location">
    <subcellularLocation>
        <location evidence="1">Endoplasmic reticulum membrane</location>
        <topology evidence="1">Peripheral membrane protein</topology>
        <orientation evidence="1">Lumenal side</orientation>
    </subcellularLocation>
</comment>
<gene>
    <name evidence="11" type="ORF">HYPSUDRAFT_35443</name>
</gene>
<dbReference type="Gene3D" id="2.70.130.10">
    <property type="entry name" value="Mannose-6-phosphate receptor binding domain"/>
    <property type="match status" value="1"/>
</dbReference>
<protein>
    <recommendedName>
        <fullName evidence="3">Protein OS-9 homolog</fullName>
    </recommendedName>
</protein>
<feature type="domain" description="MRH" evidence="10">
    <location>
        <begin position="154"/>
        <end position="296"/>
    </location>
</feature>
<evidence type="ECO:0000256" key="6">
    <source>
        <dbReference type="ARBA" id="ARBA00022824"/>
    </source>
</evidence>
<evidence type="ECO:0000256" key="4">
    <source>
        <dbReference type="ARBA" id="ARBA00022729"/>
    </source>
</evidence>
<evidence type="ECO:0000256" key="3">
    <source>
        <dbReference type="ARBA" id="ARBA00018727"/>
    </source>
</evidence>
<accession>A0A0D2Q6Y9</accession>
<keyword evidence="6" id="KW-0256">Endoplasmic reticulum</keyword>
<name>A0A0D2Q6Y9_HYPSF</name>
<dbReference type="STRING" id="945553.A0A0D2Q6Y9"/>
<dbReference type="GO" id="GO:0005788">
    <property type="term" value="C:endoplasmic reticulum lumen"/>
    <property type="evidence" value="ECO:0007669"/>
    <property type="project" value="TreeGrafter"/>
</dbReference>
<feature type="compositionally biased region" description="Basic and acidic residues" evidence="8">
    <location>
        <begin position="421"/>
        <end position="456"/>
    </location>
</feature>
<dbReference type="GO" id="GO:0030970">
    <property type="term" value="P:retrograde protein transport, ER to cytosol"/>
    <property type="evidence" value="ECO:0007669"/>
    <property type="project" value="TreeGrafter"/>
</dbReference>
<evidence type="ECO:0000313" key="12">
    <source>
        <dbReference type="Proteomes" id="UP000054270"/>
    </source>
</evidence>
<evidence type="ECO:0000313" key="11">
    <source>
        <dbReference type="EMBL" id="KJA27530.1"/>
    </source>
</evidence>
<evidence type="ECO:0000256" key="2">
    <source>
        <dbReference type="ARBA" id="ARBA00009918"/>
    </source>
</evidence>
<dbReference type="InterPro" id="IPR044865">
    <property type="entry name" value="MRH_dom"/>
</dbReference>
<dbReference type="Pfam" id="PF07915">
    <property type="entry name" value="PRKCSH"/>
    <property type="match status" value="1"/>
</dbReference>
<evidence type="ECO:0000256" key="8">
    <source>
        <dbReference type="SAM" id="MobiDB-lite"/>
    </source>
</evidence>
<evidence type="ECO:0000256" key="5">
    <source>
        <dbReference type="ARBA" id="ARBA00022734"/>
    </source>
</evidence>
<evidence type="ECO:0000256" key="1">
    <source>
        <dbReference type="ARBA" id="ARBA00004367"/>
    </source>
</evidence>
<dbReference type="EMBL" id="KN817524">
    <property type="protein sequence ID" value="KJA27530.1"/>
    <property type="molecule type" value="Genomic_DNA"/>
</dbReference>
<dbReference type="GO" id="GO:0030968">
    <property type="term" value="P:endoplasmic reticulum unfolded protein response"/>
    <property type="evidence" value="ECO:0007669"/>
    <property type="project" value="InterPro"/>
</dbReference>
<dbReference type="Proteomes" id="UP000054270">
    <property type="component" value="Unassembled WGS sequence"/>
</dbReference>
<feature type="signal peptide" evidence="9">
    <location>
        <begin position="1"/>
        <end position="16"/>
    </location>
</feature>
<keyword evidence="7" id="KW-1015">Disulfide bond</keyword>
<dbReference type="PANTHER" id="PTHR15414:SF0">
    <property type="entry name" value="ENDOPLASMIC RETICULUM LECTIN 1"/>
    <property type="match status" value="1"/>
</dbReference>
<organism evidence="11 12">
    <name type="scientific">Hypholoma sublateritium (strain FD-334 SS-4)</name>
    <dbReference type="NCBI Taxonomy" id="945553"/>
    <lineage>
        <taxon>Eukaryota</taxon>
        <taxon>Fungi</taxon>
        <taxon>Dikarya</taxon>
        <taxon>Basidiomycota</taxon>
        <taxon>Agaricomycotina</taxon>
        <taxon>Agaricomycetes</taxon>
        <taxon>Agaricomycetidae</taxon>
        <taxon>Agaricales</taxon>
        <taxon>Agaricineae</taxon>
        <taxon>Strophariaceae</taxon>
        <taxon>Hypholoma</taxon>
    </lineage>
</organism>
<dbReference type="SUPFAM" id="SSF50911">
    <property type="entry name" value="Mannose 6-phosphate receptor domain"/>
    <property type="match status" value="1"/>
</dbReference>
<reference evidence="12" key="1">
    <citation type="submission" date="2014-04" db="EMBL/GenBank/DDBJ databases">
        <title>Evolutionary Origins and Diversification of the Mycorrhizal Mutualists.</title>
        <authorList>
            <consortium name="DOE Joint Genome Institute"/>
            <consortium name="Mycorrhizal Genomics Consortium"/>
            <person name="Kohler A."/>
            <person name="Kuo A."/>
            <person name="Nagy L.G."/>
            <person name="Floudas D."/>
            <person name="Copeland A."/>
            <person name="Barry K.W."/>
            <person name="Cichocki N."/>
            <person name="Veneault-Fourrey C."/>
            <person name="LaButti K."/>
            <person name="Lindquist E.A."/>
            <person name="Lipzen A."/>
            <person name="Lundell T."/>
            <person name="Morin E."/>
            <person name="Murat C."/>
            <person name="Riley R."/>
            <person name="Ohm R."/>
            <person name="Sun H."/>
            <person name="Tunlid A."/>
            <person name="Henrissat B."/>
            <person name="Grigoriev I.V."/>
            <person name="Hibbett D.S."/>
            <person name="Martin F."/>
        </authorList>
    </citation>
    <scope>NUCLEOTIDE SEQUENCE [LARGE SCALE GENOMIC DNA]</scope>
    <source>
        <strain evidence="12">FD-334 SS-4</strain>
    </source>
</reference>
<dbReference type="PROSITE" id="PS51914">
    <property type="entry name" value="MRH"/>
    <property type="match status" value="1"/>
</dbReference>
<dbReference type="GO" id="GO:0030246">
    <property type="term" value="F:carbohydrate binding"/>
    <property type="evidence" value="ECO:0007669"/>
    <property type="project" value="UniProtKB-KW"/>
</dbReference>
<dbReference type="PANTHER" id="PTHR15414">
    <property type="entry name" value="OS-9-RELATED"/>
    <property type="match status" value="1"/>
</dbReference>
<sequence length="456" mass="50563">MRVYLSLAASLAAASARLLHSLPEDTYAFPKFRVSFLNGLPVINDTAQRWLTEGLRGGELEFLDQPWKDGNWQPASSRKEISAGEETGPASSSPDSPPQATSDYSLELMKMGPMNSYLCLIPKPLENIPSLHSEDSDTDITPARSWSLLQSLAGTCLYHRQGWFTYSYCHNDEIRQFKELASAQGHFPGTYKPEEDPEWESYTLGRAPRNPESGADLTVAEQTAQAANLELARSAGSRYLVQRWDDGTICDKTGNPRQVEVQFHCSMQMTDHILFVKETKTCSYVLVVHTPRLCGEPGFKSRHDVGGEAEIRCRAIVNNNPSSPLDLPTADHPVDYPLRKTYLPAPPKTEKGTESGDQPSNRDKAFNELLRKTLEALVGPDGLAAESEGEFFLDVANDANDVDGDRLVEALRAAGFNVEAEVVKVRPDKDGKKDDRKPDKKKKEPGSKADPRRDEL</sequence>
<feature type="region of interest" description="Disordered" evidence="8">
    <location>
        <begin position="419"/>
        <end position="456"/>
    </location>
</feature>
<keyword evidence="4 9" id="KW-0732">Signal</keyword>
<dbReference type="InterPro" id="IPR009011">
    <property type="entry name" value="Man6P_isomerase_rcpt-bd_dom_sf"/>
</dbReference>
<dbReference type="OMA" id="EEAYIRC"/>